<sequence>MNNNIQKISVIEKIGYSLGDLAANLIFQTLMTFLAFFYTDVYKIPPASASAIIFSGGMIGAFFNPIMGAIADRTQTRWGKFRPWILWTSIPFGVMALLAFSTPQFSPGGKIAYA</sequence>
<evidence type="ECO:0000256" key="1">
    <source>
        <dbReference type="ARBA" id="ARBA00009617"/>
    </source>
</evidence>
<dbReference type="InterPro" id="IPR039672">
    <property type="entry name" value="MFS_2"/>
</dbReference>
<comment type="similarity">
    <text evidence="1">Belongs to the sodium:galactoside symporter (TC 2.A.2) family.</text>
</comment>
<dbReference type="GO" id="GO:0005886">
    <property type="term" value="C:plasma membrane"/>
    <property type="evidence" value="ECO:0007669"/>
    <property type="project" value="TreeGrafter"/>
</dbReference>
<dbReference type="Pfam" id="PF13347">
    <property type="entry name" value="MFS_2"/>
    <property type="match status" value="1"/>
</dbReference>
<dbReference type="Gene3D" id="1.20.1250.20">
    <property type="entry name" value="MFS general substrate transporter like domains"/>
    <property type="match status" value="1"/>
</dbReference>
<dbReference type="AlphaFoldDB" id="W7YLD9"/>
<evidence type="ECO:0000313" key="4">
    <source>
        <dbReference type="Proteomes" id="UP000019402"/>
    </source>
</evidence>
<dbReference type="PANTHER" id="PTHR11328">
    <property type="entry name" value="MAJOR FACILITATOR SUPERFAMILY DOMAIN-CONTAINING PROTEIN"/>
    <property type="match status" value="1"/>
</dbReference>
<evidence type="ECO:0000256" key="2">
    <source>
        <dbReference type="SAM" id="Phobius"/>
    </source>
</evidence>
<proteinExistence type="inferred from homology"/>
<organism evidence="3 4">
    <name type="scientific">Saccharicrinis fermentans DSM 9555 = JCM 21142</name>
    <dbReference type="NCBI Taxonomy" id="869213"/>
    <lineage>
        <taxon>Bacteria</taxon>
        <taxon>Pseudomonadati</taxon>
        <taxon>Bacteroidota</taxon>
        <taxon>Bacteroidia</taxon>
        <taxon>Marinilabiliales</taxon>
        <taxon>Marinilabiliaceae</taxon>
        <taxon>Saccharicrinis</taxon>
    </lineage>
</organism>
<dbReference type="InterPro" id="IPR036259">
    <property type="entry name" value="MFS_trans_sf"/>
</dbReference>
<feature type="transmembrane region" description="Helical" evidence="2">
    <location>
        <begin position="83"/>
        <end position="100"/>
    </location>
</feature>
<gene>
    <name evidence="3" type="ORF">JCM21142_41839</name>
</gene>
<keyword evidence="2" id="KW-1133">Transmembrane helix</keyword>
<dbReference type="GO" id="GO:0008643">
    <property type="term" value="P:carbohydrate transport"/>
    <property type="evidence" value="ECO:0007669"/>
    <property type="project" value="InterPro"/>
</dbReference>
<evidence type="ECO:0000313" key="3">
    <source>
        <dbReference type="EMBL" id="GAF03174.1"/>
    </source>
</evidence>
<dbReference type="GO" id="GO:0015293">
    <property type="term" value="F:symporter activity"/>
    <property type="evidence" value="ECO:0007669"/>
    <property type="project" value="InterPro"/>
</dbReference>
<reference evidence="3 4" key="1">
    <citation type="journal article" date="2014" name="Genome Announc.">
        <title>Draft Genome Sequence of Cytophaga fermentans JCM 21142T, a Facultative Anaerobe Isolated from Marine Mud.</title>
        <authorList>
            <person name="Starns D."/>
            <person name="Oshima K."/>
            <person name="Suda W."/>
            <person name="Iino T."/>
            <person name="Yuki M."/>
            <person name="Inoue J."/>
            <person name="Kitamura K."/>
            <person name="Iida T."/>
            <person name="Darby A."/>
            <person name="Hattori M."/>
            <person name="Ohkuma M."/>
        </authorList>
    </citation>
    <scope>NUCLEOTIDE SEQUENCE [LARGE SCALE GENOMIC DNA]</scope>
    <source>
        <strain evidence="3 4">JCM 21142</strain>
    </source>
</reference>
<comment type="caution">
    <text evidence="3">The sequence shown here is derived from an EMBL/GenBank/DDBJ whole genome shotgun (WGS) entry which is preliminary data.</text>
</comment>
<dbReference type="Proteomes" id="UP000019402">
    <property type="component" value="Unassembled WGS sequence"/>
</dbReference>
<protein>
    <submittedName>
        <fullName evidence="3">Inner membrane symporter YicJ</fullName>
    </submittedName>
</protein>
<feature type="transmembrane region" description="Helical" evidence="2">
    <location>
        <begin position="21"/>
        <end position="39"/>
    </location>
</feature>
<keyword evidence="2" id="KW-0812">Transmembrane</keyword>
<dbReference type="RefSeq" id="WP_262504891.1">
    <property type="nucleotide sequence ID" value="NZ_BAMD01000019.1"/>
</dbReference>
<dbReference type="PANTHER" id="PTHR11328:SF24">
    <property type="entry name" value="MAJOR FACILITATOR SUPERFAMILY (MFS) PROFILE DOMAIN-CONTAINING PROTEIN"/>
    <property type="match status" value="1"/>
</dbReference>
<keyword evidence="2" id="KW-0472">Membrane</keyword>
<dbReference type="SUPFAM" id="SSF103473">
    <property type="entry name" value="MFS general substrate transporter"/>
    <property type="match status" value="1"/>
</dbReference>
<dbReference type="EMBL" id="BAMD01000019">
    <property type="protein sequence ID" value="GAF03174.1"/>
    <property type="molecule type" value="Genomic_DNA"/>
</dbReference>
<accession>W7YLD9</accession>
<keyword evidence="4" id="KW-1185">Reference proteome</keyword>
<feature type="transmembrane region" description="Helical" evidence="2">
    <location>
        <begin position="51"/>
        <end position="71"/>
    </location>
</feature>
<name>W7YLD9_9BACT</name>
<dbReference type="eggNOG" id="COG2211">
    <property type="taxonomic scope" value="Bacteria"/>
</dbReference>